<proteinExistence type="predicted"/>
<protein>
    <submittedName>
        <fullName evidence="2">Uncharacterized protein</fullName>
    </submittedName>
</protein>
<dbReference type="Proteomes" id="UP000887572">
    <property type="component" value="Unplaced"/>
</dbReference>
<dbReference type="AlphaFoldDB" id="A0A914I6R8"/>
<dbReference type="WBParaSite" id="Gr19_v10_g7827.t1">
    <property type="protein sequence ID" value="Gr19_v10_g7827.t1"/>
    <property type="gene ID" value="Gr19_v10_g7827"/>
</dbReference>
<reference evidence="2" key="1">
    <citation type="submission" date="2022-11" db="UniProtKB">
        <authorList>
            <consortium name="WormBaseParasite"/>
        </authorList>
    </citation>
    <scope>IDENTIFICATION</scope>
</reference>
<organism evidence="1 2">
    <name type="scientific">Globodera rostochiensis</name>
    <name type="common">Golden nematode worm</name>
    <name type="synonym">Heterodera rostochiensis</name>
    <dbReference type="NCBI Taxonomy" id="31243"/>
    <lineage>
        <taxon>Eukaryota</taxon>
        <taxon>Metazoa</taxon>
        <taxon>Ecdysozoa</taxon>
        <taxon>Nematoda</taxon>
        <taxon>Chromadorea</taxon>
        <taxon>Rhabditida</taxon>
        <taxon>Tylenchina</taxon>
        <taxon>Tylenchomorpha</taxon>
        <taxon>Tylenchoidea</taxon>
        <taxon>Heteroderidae</taxon>
        <taxon>Heteroderinae</taxon>
        <taxon>Globodera</taxon>
    </lineage>
</organism>
<name>A0A914I6R8_GLORO</name>
<evidence type="ECO:0000313" key="2">
    <source>
        <dbReference type="WBParaSite" id="Gr19_v10_g7827.t1"/>
    </source>
</evidence>
<sequence length="118" mass="13356">MKGKSTLAQPWRGEKNLTSITSGYRRWLGHLRAFSLAFRSNERLGLSVSLRIFSVCTIDDPQQAGNSSARNWPSAAGLKDFIYLFSSKCQHQRPIIVHTPRSNCLSILHSPAFIHRPY</sequence>
<accession>A0A914I6R8</accession>
<evidence type="ECO:0000313" key="1">
    <source>
        <dbReference type="Proteomes" id="UP000887572"/>
    </source>
</evidence>
<keyword evidence="1" id="KW-1185">Reference proteome</keyword>